<evidence type="ECO:0000313" key="2">
    <source>
        <dbReference type="EMBL" id="NWJ29701.1"/>
    </source>
</evidence>
<dbReference type="Proteomes" id="UP000587702">
    <property type="component" value="Unassembled WGS sequence"/>
</dbReference>
<evidence type="ECO:0000313" key="7">
    <source>
        <dbReference type="EMBL" id="NWK08348.1"/>
    </source>
</evidence>
<dbReference type="Proteomes" id="UP000547822">
    <property type="component" value="Unassembled WGS sequence"/>
</dbReference>
<organism evidence="1 16">
    <name type="scientific">Marine Group I thaumarchaeote</name>
    <dbReference type="NCBI Taxonomy" id="2511932"/>
    <lineage>
        <taxon>Archaea</taxon>
        <taxon>Nitrososphaerota</taxon>
        <taxon>Marine Group I</taxon>
    </lineage>
</organism>
<evidence type="ECO:0000313" key="11">
    <source>
        <dbReference type="Proteomes" id="UP000547822"/>
    </source>
</evidence>
<sequence length="150" mass="16570">MSDELKRLLDQVHDGITTFDFDGKKTPCIIIKEKKYDEMLSKVAGQSLSINTDLNILQDGLGNVFVEITLTFSKGNIVEKFLVNAKSDLSFFESLAKTSMLALSSPHSHYGKDNVFMIQLPRPEKAHDALEIIQNGLAKKSKINGAVTGI</sequence>
<evidence type="ECO:0000313" key="5">
    <source>
        <dbReference type="EMBL" id="NWK00486.1"/>
    </source>
</evidence>
<evidence type="ECO:0000313" key="15">
    <source>
        <dbReference type="Proteomes" id="UP000575480"/>
    </source>
</evidence>
<evidence type="ECO:0000313" key="1">
    <source>
        <dbReference type="EMBL" id="NWJ19648.1"/>
    </source>
</evidence>
<dbReference type="EMBL" id="JACATJ010000001">
    <property type="protein sequence ID" value="NWK08348.1"/>
    <property type="molecule type" value="Genomic_DNA"/>
</dbReference>
<evidence type="ECO:0000313" key="14">
    <source>
        <dbReference type="Proteomes" id="UP000568446"/>
    </source>
</evidence>
<dbReference type="EMBL" id="JACATD010000001">
    <property type="protein sequence ID" value="NWK00486.1"/>
    <property type="molecule type" value="Genomic_DNA"/>
</dbReference>
<accession>A0A7K4M7A6</accession>
<evidence type="ECO:0000313" key="4">
    <source>
        <dbReference type="EMBL" id="NWJ83417.1"/>
    </source>
</evidence>
<dbReference type="EMBL" id="JACATF010000008">
    <property type="protein sequence ID" value="NWK07357.1"/>
    <property type="molecule type" value="Genomic_DNA"/>
</dbReference>
<dbReference type="EMBL" id="JACATG010000001">
    <property type="protein sequence ID" value="NWK13229.1"/>
    <property type="molecule type" value="Genomic_DNA"/>
</dbReference>
<protein>
    <submittedName>
        <fullName evidence="1">Uncharacterized protein</fullName>
    </submittedName>
</protein>
<evidence type="ECO:0000313" key="6">
    <source>
        <dbReference type="EMBL" id="NWK07357.1"/>
    </source>
</evidence>
<evidence type="ECO:0000313" key="13">
    <source>
        <dbReference type="Proteomes" id="UP000559282"/>
    </source>
</evidence>
<dbReference type="Proteomes" id="UP000568446">
    <property type="component" value="Unassembled WGS sequence"/>
</dbReference>
<evidence type="ECO:0000313" key="8">
    <source>
        <dbReference type="EMBL" id="NWK13229.1"/>
    </source>
</evidence>
<evidence type="ECO:0000313" key="3">
    <source>
        <dbReference type="EMBL" id="NWJ56784.1"/>
    </source>
</evidence>
<dbReference type="AlphaFoldDB" id="A0A7K4M7A6"/>
<evidence type="ECO:0000313" key="10">
    <source>
        <dbReference type="Proteomes" id="UP000535457"/>
    </source>
</evidence>
<name>A0A7K4M7A6_9ARCH</name>
<dbReference type="EMBL" id="JACATC010000002">
    <property type="protein sequence ID" value="NWJ83417.1"/>
    <property type="molecule type" value="Genomic_DNA"/>
</dbReference>
<dbReference type="Proteomes" id="UP000549797">
    <property type="component" value="Unassembled WGS sequence"/>
</dbReference>
<reference evidence="1" key="2">
    <citation type="submission" date="2020-06" db="EMBL/GenBank/DDBJ databases">
        <authorList>
            <person name="Wang Y."/>
        </authorList>
    </citation>
    <scope>NUCLEOTIDE SEQUENCE</scope>
    <source>
        <strain evidence="2">C4</strain>
        <strain evidence="7">D1a</strain>
        <strain evidence="1">L14</strain>
        <strain evidence="3">L15a</strain>
        <strain evidence="8">L19a</strain>
        <strain evidence="6">T1C4</strain>
        <strain evidence="5">T1L9</strain>
        <strain evidence="4">T3L1</strain>
    </source>
</reference>
<dbReference type="EMBL" id="JACATI010000001">
    <property type="protein sequence ID" value="NWJ19648.1"/>
    <property type="molecule type" value="Genomic_DNA"/>
</dbReference>
<comment type="caution">
    <text evidence="1">The sequence shown here is derived from an EMBL/GenBank/DDBJ whole genome shotgun (WGS) entry which is preliminary data.</text>
</comment>
<proteinExistence type="predicted"/>
<dbReference type="Proteomes" id="UP000520052">
    <property type="component" value="Unassembled WGS sequence"/>
</dbReference>
<evidence type="ECO:0000313" key="12">
    <source>
        <dbReference type="Proteomes" id="UP000549797"/>
    </source>
</evidence>
<dbReference type="Proteomes" id="UP000535457">
    <property type="component" value="Unassembled WGS sequence"/>
</dbReference>
<evidence type="ECO:0000313" key="16">
    <source>
        <dbReference type="Proteomes" id="UP000587702"/>
    </source>
</evidence>
<gene>
    <name evidence="5" type="ORF">HX840_01015</name>
    <name evidence="6" type="ORF">HX847_02895</name>
    <name evidence="2" type="ORF">HX850_02125</name>
    <name evidence="7" type="ORF">HX852_00870</name>
    <name evidence="8" type="ORF">HX853_01090</name>
    <name evidence="4" type="ORF">HX854_01555</name>
    <name evidence="3" type="ORF">HX858_03340</name>
    <name evidence="1" type="ORF">HX860_00995</name>
</gene>
<dbReference type="EMBL" id="JACATK010000006">
    <property type="protein sequence ID" value="NWJ29701.1"/>
    <property type="molecule type" value="Genomic_DNA"/>
</dbReference>
<evidence type="ECO:0000313" key="9">
    <source>
        <dbReference type="Proteomes" id="UP000520052"/>
    </source>
</evidence>
<reference evidence="9 10" key="1">
    <citation type="journal article" date="2019" name="Environ. Microbiol.">
        <title>Genomics insights into ecotype formation of ammonia-oxidizing archaea in the deep ocean.</title>
        <authorList>
            <person name="Wang Y."/>
            <person name="Huang J.M."/>
            <person name="Cui G.J."/>
            <person name="Nunoura T."/>
            <person name="Takaki Y."/>
            <person name="Li W.L."/>
            <person name="Li J."/>
            <person name="Gao Z.M."/>
            <person name="Takai K."/>
            <person name="Zhang A.Q."/>
            <person name="Stepanauskas R."/>
        </authorList>
    </citation>
    <scope>NUCLEOTIDE SEQUENCE [LARGE SCALE GENOMIC DNA]</scope>
    <source>
        <strain evidence="2 14">C4</strain>
        <strain evidence="7 12">D1a</strain>
        <strain evidence="1 16">L14</strain>
        <strain evidence="3 15">L15a</strain>
        <strain evidence="8 10">L19a</strain>
        <strain evidence="6 13">T1C4</strain>
        <strain evidence="5 11">T1L9</strain>
        <strain evidence="4 9">T3L1</strain>
    </source>
</reference>
<dbReference type="Proteomes" id="UP000559282">
    <property type="component" value="Unassembled WGS sequence"/>
</dbReference>
<dbReference type="Proteomes" id="UP000575480">
    <property type="component" value="Unassembled WGS sequence"/>
</dbReference>
<dbReference type="EMBL" id="JACATH010000002">
    <property type="protein sequence ID" value="NWJ56784.1"/>
    <property type="molecule type" value="Genomic_DNA"/>
</dbReference>